<protein>
    <recommendedName>
        <fullName evidence="6">50S ribosomal protein L11, chloroplastic</fullName>
    </recommendedName>
</protein>
<dbReference type="NCBIfam" id="TIGR01632">
    <property type="entry name" value="L11_bact"/>
    <property type="match status" value="1"/>
</dbReference>
<dbReference type="CDD" id="cd00349">
    <property type="entry name" value="Ribosomal_L11"/>
    <property type="match status" value="1"/>
</dbReference>
<dbReference type="InterPro" id="IPR020784">
    <property type="entry name" value="Ribosomal_uL11_N"/>
</dbReference>
<dbReference type="FunFam" id="3.30.1550.10:FF:000001">
    <property type="entry name" value="50S ribosomal protein L11"/>
    <property type="match status" value="1"/>
</dbReference>
<organism evidence="11 12">
    <name type="scientific">Chrysochromulina tobinii</name>
    <dbReference type="NCBI Taxonomy" id="1460289"/>
    <lineage>
        <taxon>Eukaryota</taxon>
        <taxon>Haptista</taxon>
        <taxon>Haptophyta</taxon>
        <taxon>Prymnesiophyceae</taxon>
        <taxon>Prymnesiales</taxon>
        <taxon>Chrysochromulinaceae</taxon>
        <taxon>Chrysochromulina</taxon>
    </lineage>
</organism>
<dbReference type="InterPro" id="IPR006519">
    <property type="entry name" value="Ribosomal_uL11_bac-typ"/>
</dbReference>
<evidence type="ECO:0000256" key="2">
    <source>
        <dbReference type="ARBA" id="ARBA00022730"/>
    </source>
</evidence>
<feature type="signal peptide" evidence="8">
    <location>
        <begin position="1"/>
        <end position="20"/>
    </location>
</feature>
<evidence type="ECO:0000259" key="10">
    <source>
        <dbReference type="Pfam" id="PF03946"/>
    </source>
</evidence>
<evidence type="ECO:0000256" key="4">
    <source>
        <dbReference type="ARBA" id="ARBA00022980"/>
    </source>
</evidence>
<dbReference type="Gene3D" id="3.30.1550.10">
    <property type="entry name" value="Ribosomal protein L11/L12, N-terminal domain"/>
    <property type="match status" value="1"/>
</dbReference>
<dbReference type="Proteomes" id="UP000037460">
    <property type="component" value="Unassembled WGS sequence"/>
</dbReference>
<dbReference type="PANTHER" id="PTHR11661">
    <property type="entry name" value="60S RIBOSOMAL PROTEIN L12"/>
    <property type="match status" value="1"/>
</dbReference>
<evidence type="ECO:0000256" key="1">
    <source>
        <dbReference type="ARBA" id="ARBA00010537"/>
    </source>
</evidence>
<evidence type="ECO:0000259" key="9">
    <source>
        <dbReference type="Pfam" id="PF00298"/>
    </source>
</evidence>
<dbReference type="SUPFAM" id="SSF54747">
    <property type="entry name" value="Ribosomal L11/L12e N-terminal domain"/>
    <property type="match status" value="1"/>
</dbReference>
<dbReference type="Pfam" id="PF00298">
    <property type="entry name" value="Ribosomal_L11"/>
    <property type="match status" value="1"/>
</dbReference>
<feature type="domain" description="Large ribosomal subunit protein uL11 C-terminal" evidence="9">
    <location>
        <begin position="120"/>
        <end position="191"/>
    </location>
</feature>
<keyword evidence="12" id="KW-1185">Reference proteome</keyword>
<dbReference type="HAMAP" id="MF_00736">
    <property type="entry name" value="Ribosomal_uL11"/>
    <property type="match status" value="1"/>
</dbReference>
<dbReference type="GO" id="GO:0003735">
    <property type="term" value="F:structural constituent of ribosome"/>
    <property type="evidence" value="ECO:0007669"/>
    <property type="project" value="InterPro"/>
</dbReference>
<dbReference type="EMBL" id="JWZX01000030">
    <property type="protein sequence ID" value="KOO53846.1"/>
    <property type="molecule type" value="Genomic_DNA"/>
</dbReference>
<evidence type="ECO:0000256" key="6">
    <source>
        <dbReference type="ARBA" id="ARBA00035540"/>
    </source>
</evidence>
<keyword evidence="8" id="KW-0732">Signal</keyword>
<evidence type="ECO:0000313" key="12">
    <source>
        <dbReference type="Proteomes" id="UP000037460"/>
    </source>
</evidence>
<dbReference type="InterPro" id="IPR020783">
    <property type="entry name" value="Ribosomal_uL11_C"/>
</dbReference>
<name>A0A0M0LS85_9EUKA</name>
<evidence type="ECO:0000256" key="8">
    <source>
        <dbReference type="SAM" id="SignalP"/>
    </source>
</evidence>
<dbReference type="Gene3D" id="1.10.10.250">
    <property type="entry name" value="Ribosomal protein L11, C-terminal domain"/>
    <property type="match status" value="1"/>
</dbReference>
<evidence type="ECO:0000313" key="11">
    <source>
        <dbReference type="EMBL" id="KOO53846.1"/>
    </source>
</evidence>
<dbReference type="GO" id="GO:0015934">
    <property type="term" value="C:large ribosomal subunit"/>
    <property type="evidence" value="ECO:0007669"/>
    <property type="project" value="TreeGrafter"/>
</dbReference>
<reference evidence="12" key="1">
    <citation type="journal article" date="2015" name="PLoS Genet.">
        <title>Genome Sequence and Transcriptome Analyses of Chrysochromulina tobin: Metabolic Tools for Enhanced Algal Fitness in the Prominent Order Prymnesiales (Haptophyceae).</title>
        <authorList>
            <person name="Hovde B.T."/>
            <person name="Deodato C.R."/>
            <person name="Hunsperger H.M."/>
            <person name="Ryken S.A."/>
            <person name="Yost W."/>
            <person name="Jha R.K."/>
            <person name="Patterson J."/>
            <person name="Monnat R.J. Jr."/>
            <person name="Barlow S.B."/>
            <person name="Starkenburg S.R."/>
            <person name="Cattolico R.A."/>
        </authorList>
    </citation>
    <scope>NUCLEOTIDE SEQUENCE</scope>
    <source>
        <strain evidence="12">CCMP291</strain>
    </source>
</reference>
<keyword evidence="3" id="KW-0694">RNA-binding</keyword>
<accession>A0A0M0LS85</accession>
<sequence>MMRHFHPLALALMLCLPAHSASFSATSSSSSVAQRRSVWRQQRVAEPAMMAKKITKIIKLALPAGKANPAPPIGPALGAAGCNIMMFCKEYNARTQDQVGTIVPVEISVFEDRSFTFILKTPPCSELLKKAAKIAKGSGTPGGRSYAKAGEVTMKQVEDIAKIKMPDLNTNNLQACMNTVMGTAKNMGIVVVP</sequence>
<feature type="chain" id="PRO_5005603502" description="50S ribosomal protein L11, chloroplastic" evidence="8">
    <location>
        <begin position="21"/>
        <end position="193"/>
    </location>
</feature>
<gene>
    <name evidence="11" type="ORF">Ctob_015389</name>
</gene>
<feature type="domain" description="Large ribosomal subunit protein uL11 N-terminal" evidence="10">
    <location>
        <begin position="58"/>
        <end position="115"/>
    </location>
</feature>
<keyword evidence="4 7" id="KW-0689">Ribosomal protein</keyword>
<dbReference type="SMART" id="SM00649">
    <property type="entry name" value="RL11"/>
    <property type="match status" value="1"/>
</dbReference>
<dbReference type="GO" id="GO:0070180">
    <property type="term" value="F:large ribosomal subunit rRNA binding"/>
    <property type="evidence" value="ECO:0007669"/>
    <property type="project" value="TreeGrafter"/>
</dbReference>
<keyword evidence="2" id="KW-0699">rRNA-binding</keyword>
<dbReference type="GO" id="GO:0006412">
    <property type="term" value="P:translation"/>
    <property type="evidence" value="ECO:0007669"/>
    <property type="project" value="InterPro"/>
</dbReference>
<comment type="caution">
    <text evidence="11">The sequence shown here is derived from an EMBL/GenBank/DDBJ whole genome shotgun (WGS) entry which is preliminary data.</text>
</comment>
<dbReference type="OrthoDB" id="1091498at2759"/>
<dbReference type="AlphaFoldDB" id="A0A0M0LS85"/>
<dbReference type="InterPro" id="IPR036769">
    <property type="entry name" value="Ribosomal_uL11_C_sf"/>
</dbReference>
<proteinExistence type="inferred from homology"/>
<dbReference type="SUPFAM" id="SSF46906">
    <property type="entry name" value="Ribosomal protein L11, C-terminal domain"/>
    <property type="match status" value="1"/>
</dbReference>
<evidence type="ECO:0000256" key="3">
    <source>
        <dbReference type="ARBA" id="ARBA00022884"/>
    </source>
</evidence>
<dbReference type="InterPro" id="IPR000911">
    <property type="entry name" value="Ribosomal_uL11"/>
</dbReference>
<dbReference type="PANTHER" id="PTHR11661:SF1">
    <property type="entry name" value="LARGE RIBOSOMAL SUBUNIT PROTEIN UL11M"/>
    <property type="match status" value="1"/>
</dbReference>
<evidence type="ECO:0000256" key="7">
    <source>
        <dbReference type="RuleBase" id="RU003978"/>
    </source>
</evidence>
<dbReference type="InterPro" id="IPR036796">
    <property type="entry name" value="Ribosomal_uL11_N_sf"/>
</dbReference>
<keyword evidence="5 7" id="KW-0687">Ribonucleoprotein</keyword>
<dbReference type="Pfam" id="PF03946">
    <property type="entry name" value="Ribosomal_L11_N"/>
    <property type="match status" value="1"/>
</dbReference>
<comment type="similarity">
    <text evidence="1 7">Belongs to the universal ribosomal protein uL11 family.</text>
</comment>
<evidence type="ECO:0000256" key="5">
    <source>
        <dbReference type="ARBA" id="ARBA00023274"/>
    </source>
</evidence>